<reference evidence="2 3" key="1">
    <citation type="submission" date="2024-06" db="EMBL/GenBank/DDBJ databases">
        <title>The Natural Products Discovery Center: Release of the First 8490 Sequenced Strains for Exploring Actinobacteria Biosynthetic Diversity.</title>
        <authorList>
            <person name="Kalkreuter E."/>
            <person name="Kautsar S.A."/>
            <person name="Yang D."/>
            <person name="Bader C.D."/>
            <person name="Teijaro C.N."/>
            <person name="Fluegel L."/>
            <person name="Davis C.M."/>
            <person name="Simpson J.R."/>
            <person name="Lauterbach L."/>
            <person name="Steele A.D."/>
            <person name="Gui C."/>
            <person name="Meng S."/>
            <person name="Li G."/>
            <person name="Viehrig K."/>
            <person name="Ye F."/>
            <person name="Su P."/>
            <person name="Kiefer A.F."/>
            <person name="Nichols A."/>
            <person name="Cepeda A.J."/>
            <person name="Yan W."/>
            <person name="Fan B."/>
            <person name="Jiang Y."/>
            <person name="Adhikari A."/>
            <person name="Zheng C.-J."/>
            <person name="Schuster L."/>
            <person name="Cowan T.M."/>
            <person name="Smanski M.J."/>
            <person name="Chevrette M.G."/>
            <person name="De Carvalho L.P.S."/>
            <person name="Shen B."/>
        </authorList>
    </citation>
    <scope>NUCLEOTIDE SEQUENCE [LARGE SCALE GENOMIC DNA]</scope>
    <source>
        <strain evidence="2 3">NPDC048117</strain>
    </source>
</reference>
<dbReference type="EMBL" id="JBEZNA010000098">
    <property type="protein sequence ID" value="MEU9581066.1"/>
    <property type="molecule type" value="Genomic_DNA"/>
</dbReference>
<dbReference type="Proteomes" id="UP001551584">
    <property type="component" value="Unassembled WGS sequence"/>
</dbReference>
<accession>A0ABV3EY46</accession>
<proteinExistence type="predicted"/>
<feature type="region of interest" description="Disordered" evidence="1">
    <location>
        <begin position="93"/>
        <end position="121"/>
    </location>
</feature>
<evidence type="ECO:0000313" key="3">
    <source>
        <dbReference type="Proteomes" id="UP001551584"/>
    </source>
</evidence>
<evidence type="ECO:0000256" key="1">
    <source>
        <dbReference type="SAM" id="MobiDB-lite"/>
    </source>
</evidence>
<name>A0ABV3EY46_9ACTN</name>
<organism evidence="2 3">
    <name type="scientific">Streptomyces chilikensis</name>
    <dbReference type="NCBI Taxonomy" id="1194079"/>
    <lineage>
        <taxon>Bacteria</taxon>
        <taxon>Bacillati</taxon>
        <taxon>Actinomycetota</taxon>
        <taxon>Actinomycetes</taxon>
        <taxon>Kitasatosporales</taxon>
        <taxon>Streptomycetaceae</taxon>
        <taxon>Streptomyces</taxon>
    </lineage>
</organism>
<sequence>MALSDPPEGLGPQGTCLWEEISGAYELRVDELRVLGDACREVDLIERLEDALRDAPLVVTGSMKQPVANPLVQELRQHRALVARLLAALKLPDEEEQERHDAQARSSQARQAALARWRGSA</sequence>
<dbReference type="RefSeq" id="WP_359277357.1">
    <property type="nucleotide sequence ID" value="NZ_JBEZNA010000098.1"/>
</dbReference>
<keyword evidence="3" id="KW-1185">Reference proteome</keyword>
<comment type="caution">
    <text evidence="2">The sequence shown here is derived from an EMBL/GenBank/DDBJ whole genome shotgun (WGS) entry which is preliminary data.</text>
</comment>
<gene>
    <name evidence="2" type="ORF">AB0D95_27995</name>
</gene>
<evidence type="ECO:0008006" key="4">
    <source>
        <dbReference type="Google" id="ProtNLM"/>
    </source>
</evidence>
<evidence type="ECO:0000313" key="2">
    <source>
        <dbReference type="EMBL" id="MEU9581066.1"/>
    </source>
</evidence>
<feature type="compositionally biased region" description="Low complexity" evidence="1">
    <location>
        <begin position="104"/>
        <end position="121"/>
    </location>
</feature>
<protein>
    <recommendedName>
        <fullName evidence="4">Terminase small subunit</fullName>
    </recommendedName>
</protein>